<gene>
    <name evidence="2" type="ORF">C0039_19975</name>
</gene>
<evidence type="ECO:0000313" key="2">
    <source>
        <dbReference type="EMBL" id="PLW66781.1"/>
    </source>
</evidence>
<keyword evidence="3" id="KW-1185">Reference proteome</keyword>
<evidence type="ECO:0000313" key="3">
    <source>
        <dbReference type="Proteomes" id="UP000235005"/>
    </source>
</evidence>
<proteinExistence type="predicted"/>
<accession>A0A2N5WX14</accession>
<dbReference type="RefSeq" id="WP_101519107.1">
    <property type="nucleotide sequence ID" value="NZ_PKUS01000048.1"/>
</dbReference>
<feature type="region of interest" description="Disordered" evidence="1">
    <location>
        <begin position="61"/>
        <end position="82"/>
    </location>
</feature>
<dbReference type="OrthoDB" id="9781621at2"/>
<dbReference type="InterPro" id="IPR036188">
    <property type="entry name" value="FAD/NAD-bd_sf"/>
</dbReference>
<sequence length="82" mass="9093">MRNKHHIAIVGGGAEGLELATKLDNKYDKRHNARITLVDATLTHLWKSLLHEVAAGSLNPDSSQVNNRAHAQQHNFEFQLGS</sequence>
<reference evidence="2 3" key="1">
    <citation type="submission" date="2018-01" db="EMBL/GenBank/DDBJ databases">
        <title>The draft genome sequence of Halioglobus lutimaris HF004.</title>
        <authorList>
            <person name="Du Z.-J."/>
            <person name="Shi M.-J."/>
        </authorList>
    </citation>
    <scope>NUCLEOTIDE SEQUENCE [LARGE SCALE GENOMIC DNA]</scope>
    <source>
        <strain evidence="2 3">HF004</strain>
    </source>
</reference>
<dbReference type="Gene3D" id="3.50.50.100">
    <property type="match status" value="1"/>
</dbReference>
<protein>
    <submittedName>
        <fullName evidence="2">Uncharacterized protein</fullName>
    </submittedName>
</protein>
<comment type="caution">
    <text evidence="2">The sequence shown here is derived from an EMBL/GenBank/DDBJ whole genome shotgun (WGS) entry which is preliminary data.</text>
</comment>
<organism evidence="2 3">
    <name type="scientific">Pseudohalioglobus lutimaris</name>
    <dbReference type="NCBI Taxonomy" id="1737061"/>
    <lineage>
        <taxon>Bacteria</taxon>
        <taxon>Pseudomonadati</taxon>
        <taxon>Pseudomonadota</taxon>
        <taxon>Gammaproteobacteria</taxon>
        <taxon>Cellvibrionales</taxon>
        <taxon>Halieaceae</taxon>
        <taxon>Pseudohalioglobus</taxon>
    </lineage>
</organism>
<dbReference type="EMBL" id="PKUS01000048">
    <property type="protein sequence ID" value="PLW66781.1"/>
    <property type="molecule type" value="Genomic_DNA"/>
</dbReference>
<dbReference type="Proteomes" id="UP000235005">
    <property type="component" value="Unassembled WGS sequence"/>
</dbReference>
<dbReference type="AlphaFoldDB" id="A0A2N5WX14"/>
<dbReference type="SUPFAM" id="SSF51905">
    <property type="entry name" value="FAD/NAD(P)-binding domain"/>
    <property type="match status" value="1"/>
</dbReference>
<name>A0A2N5WX14_9GAMM</name>
<evidence type="ECO:0000256" key="1">
    <source>
        <dbReference type="SAM" id="MobiDB-lite"/>
    </source>
</evidence>